<feature type="compositionally biased region" description="Low complexity" evidence="4">
    <location>
        <begin position="351"/>
        <end position="376"/>
    </location>
</feature>
<dbReference type="Proteomes" id="UP000050795">
    <property type="component" value="Unassembled WGS sequence"/>
</dbReference>
<keyword evidence="2" id="KW-0677">Repeat</keyword>
<evidence type="ECO:0000256" key="3">
    <source>
        <dbReference type="ARBA" id="ARBA00023136"/>
    </source>
</evidence>
<evidence type="ECO:0000313" key="8">
    <source>
        <dbReference type="Proteomes" id="UP000050795"/>
    </source>
</evidence>
<feature type="compositionally biased region" description="Low complexity" evidence="4">
    <location>
        <begin position="922"/>
        <end position="932"/>
    </location>
</feature>
<dbReference type="GO" id="GO:0016020">
    <property type="term" value="C:membrane"/>
    <property type="evidence" value="ECO:0007669"/>
    <property type="project" value="UniProtKB-SubCell"/>
</dbReference>
<feature type="region of interest" description="Disordered" evidence="4">
    <location>
        <begin position="1508"/>
        <end position="1563"/>
    </location>
</feature>
<feature type="compositionally biased region" description="Polar residues" evidence="4">
    <location>
        <begin position="546"/>
        <end position="555"/>
    </location>
</feature>
<dbReference type="Gene3D" id="2.20.70.10">
    <property type="match status" value="1"/>
</dbReference>
<dbReference type="PROSITE" id="PS50106">
    <property type="entry name" value="PDZ"/>
    <property type="match status" value="5"/>
</dbReference>
<dbReference type="SUPFAM" id="SSF50156">
    <property type="entry name" value="PDZ domain-like"/>
    <property type="match status" value="5"/>
</dbReference>
<dbReference type="SMART" id="SM00072">
    <property type="entry name" value="GuKc"/>
    <property type="match status" value="1"/>
</dbReference>
<feature type="compositionally biased region" description="Low complexity" evidence="4">
    <location>
        <begin position="1052"/>
        <end position="1071"/>
    </location>
</feature>
<feature type="domain" description="Guanylate kinase-like" evidence="6">
    <location>
        <begin position="136"/>
        <end position="225"/>
    </location>
</feature>
<dbReference type="PROSITE" id="PS50020">
    <property type="entry name" value="WW_DOMAIN_2"/>
    <property type="match status" value="1"/>
</dbReference>
<feature type="compositionally biased region" description="Low complexity" evidence="4">
    <location>
        <begin position="973"/>
        <end position="988"/>
    </location>
</feature>
<dbReference type="InterPro" id="IPR036034">
    <property type="entry name" value="PDZ_sf"/>
</dbReference>
<feature type="compositionally biased region" description="Low complexity" evidence="4">
    <location>
        <begin position="745"/>
        <end position="767"/>
    </location>
</feature>
<dbReference type="GO" id="GO:0005737">
    <property type="term" value="C:cytoplasm"/>
    <property type="evidence" value="ECO:0007669"/>
    <property type="project" value="TreeGrafter"/>
</dbReference>
<dbReference type="PROSITE" id="PS50052">
    <property type="entry name" value="GUANYLATE_KINASE_2"/>
    <property type="match status" value="1"/>
</dbReference>
<dbReference type="SUPFAM" id="SSF51045">
    <property type="entry name" value="WW domain"/>
    <property type="match status" value="1"/>
</dbReference>
<dbReference type="InterPro" id="IPR036020">
    <property type="entry name" value="WW_dom_sf"/>
</dbReference>
<feature type="domain" description="PDZ" evidence="7">
    <location>
        <begin position="1393"/>
        <end position="1476"/>
    </location>
</feature>
<dbReference type="InterPro" id="IPR001478">
    <property type="entry name" value="PDZ"/>
</dbReference>
<dbReference type="FunFam" id="2.30.42.10:FF:000005">
    <property type="entry name" value="Membrane associated guanylate kinase, WW and PDZ domain containing 1"/>
    <property type="match status" value="1"/>
</dbReference>
<dbReference type="GO" id="GO:0007165">
    <property type="term" value="P:signal transduction"/>
    <property type="evidence" value="ECO:0007669"/>
    <property type="project" value="TreeGrafter"/>
</dbReference>
<reference evidence="9" key="2">
    <citation type="submission" date="2023-11" db="UniProtKB">
        <authorList>
            <consortium name="WormBaseParasite"/>
        </authorList>
    </citation>
    <scope>IDENTIFICATION</scope>
</reference>
<comment type="subcellular location">
    <subcellularLocation>
        <location evidence="1">Membrane</location>
        <topology evidence="1">Peripheral membrane protein</topology>
    </subcellularLocation>
</comment>
<dbReference type="SMART" id="SM00228">
    <property type="entry name" value="PDZ"/>
    <property type="match status" value="6"/>
</dbReference>
<organism evidence="8 9">
    <name type="scientific">Trichobilharzia regenti</name>
    <name type="common">Nasal bird schistosome</name>
    <dbReference type="NCBI Taxonomy" id="157069"/>
    <lineage>
        <taxon>Eukaryota</taxon>
        <taxon>Metazoa</taxon>
        <taxon>Spiralia</taxon>
        <taxon>Lophotrochozoa</taxon>
        <taxon>Platyhelminthes</taxon>
        <taxon>Trematoda</taxon>
        <taxon>Digenea</taxon>
        <taxon>Strigeidida</taxon>
        <taxon>Schistosomatoidea</taxon>
        <taxon>Schistosomatidae</taxon>
        <taxon>Trichobilharzia</taxon>
    </lineage>
</organism>
<dbReference type="InterPro" id="IPR020590">
    <property type="entry name" value="Guanylate_kinase_CS"/>
</dbReference>
<dbReference type="CDD" id="cd00201">
    <property type="entry name" value="WW"/>
    <property type="match status" value="1"/>
</dbReference>
<dbReference type="PANTHER" id="PTHR10316">
    <property type="entry name" value="MEMBRANE ASSOCIATED GUANYLATE KINASE-RELATED"/>
    <property type="match status" value="1"/>
</dbReference>
<keyword evidence="8" id="KW-1185">Reference proteome</keyword>
<feature type="region of interest" description="Disordered" evidence="4">
    <location>
        <begin position="1051"/>
        <end position="1073"/>
    </location>
</feature>
<dbReference type="Pfam" id="PF17820">
    <property type="entry name" value="PDZ_6"/>
    <property type="match status" value="1"/>
</dbReference>
<dbReference type="Pfam" id="PF00625">
    <property type="entry name" value="Guanylate_kin"/>
    <property type="match status" value="1"/>
</dbReference>
<feature type="domain" description="PDZ" evidence="7">
    <location>
        <begin position="1165"/>
        <end position="1239"/>
    </location>
</feature>
<dbReference type="PROSITE" id="PS00856">
    <property type="entry name" value="GUANYLATE_KINASE_1"/>
    <property type="match status" value="1"/>
</dbReference>
<evidence type="ECO:0000256" key="2">
    <source>
        <dbReference type="ARBA" id="ARBA00022737"/>
    </source>
</evidence>
<feature type="region of interest" description="Disordered" evidence="4">
    <location>
        <begin position="295"/>
        <end position="327"/>
    </location>
</feature>
<dbReference type="CDD" id="cd06734">
    <property type="entry name" value="PDZ4_MAGI-1_3-like"/>
    <property type="match status" value="1"/>
</dbReference>
<dbReference type="InterPro" id="IPR027417">
    <property type="entry name" value="P-loop_NTPase"/>
</dbReference>
<feature type="region of interest" description="Disordered" evidence="4">
    <location>
        <begin position="1122"/>
        <end position="1152"/>
    </location>
</feature>
<dbReference type="InterPro" id="IPR041489">
    <property type="entry name" value="PDZ_6"/>
</dbReference>
<name>A0AA85KIW8_TRIRE</name>
<keyword evidence="3" id="KW-0472">Membrane</keyword>
<dbReference type="PROSITE" id="PS01159">
    <property type="entry name" value="WW_DOMAIN_1"/>
    <property type="match status" value="1"/>
</dbReference>
<feature type="region of interest" description="Disordered" evidence="4">
    <location>
        <begin position="546"/>
        <end position="571"/>
    </location>
</feature>
<feature type="compositionally biased region" description="Low complexity" evidence="4">
    <location>
        <begin position="1020"/>
        <end position="1031"/>
    </location>
</feature>
<dbReference type="CDD" id="cd06732">
    <property type="entry name" value="PDZ2_MAGI-1_3-like"/>
    <property type="match status" value="1"/>
</dbReference>
<proteinExistence type="predicted"/>
<evidence type="ECO:0000256" key="1">
    <source>
        <dbReference type="ARBA" id="ARBA00004170"/>
    </source>
</evidence>
<sequence length="1563" mass="170226">MKSEMAKQHNANFVSSLQKANCEQNSKQYRWLEQCYEVVISAKSDVDSSTLPIDGGSDAGMFCVIGAQFDPSRIIYHGVNDNNNNNNNNNTSKCMKPGDIILAINGYELSGYTKRDAITLCTACLQSQSHVRLHLSPPHALATSSTMLSSFLAISFAMDSPEYALQEKIRENVYQRVVPCTTRLPRAEEVDGVHYRFMNVPQFLALERSGQLLESGMYKGNHYGTPRPDPDSTALDSLFLEQFLPSSSTDISQISDDACKIPPPLPPLSSFNHTFAGGGVVVVGRNDAGVKLGDSVQLPTCSPPPPPPIRNSSITKNSTLACNNNNSSSNINKSNGFLTTLSTNDNNYATKTSDTTNKHNNSSSSGSNSNHNNNNIDSKHLNGIINDFESKIYLPRPNFNHETSLWSPIGSRTNGDNQSVQEITNTLGAVVSTTATSTSNADELDSCTPIEEGIDSFCDQTAYSVDKLDQPGEHVLPYGWEIVQDIKYGTFYIDHINKHTQYEPPTVEDFKTAEKVRLKHLSQYDSLNNNTDNKIVTNVNNNLKSTSIHDTYNNDDNSKKVNGDANTDDDDGVGGRITPVTFCSDLKQLRGPLVTTTLVKSPRGFGFTIIGGSDCNRSAYLQVKHLVPGGPASLNSQLAVGDVMVSVNGTNVLGYTHSQLVSLFQSIPIGASISLLVSQGYRLRRDIGESPNHHMLNTIPANAGLSTPASGVIDISAQNTTNKNTKHGEDILNDSHSSDSHLPGSSRNSAILSHSSLSPPSSNCNSSQELLVRSSPNVVHGIGSNKLRNSQRPEFLKVSIFKQANGFGFTLADHLQGQHVKAISDPVRCGRLRVGDVVVEINDQRVKDMPHIEVVQILKQCPVGKEARLLVQRGGLYTSPLSLLDSELLGMNSLNSLSEQRYRGNIMNHQYVDSIHSSVISQSDTSSTATPPTAHPVNGTVIPTNMMNGNGLIYATPQPQRNHLSSRIGYQHNSGSTGENSISSSSSSHLRAQTPDPYVDRRLGLDSPTHQPHRHHQHHQQQQNHPTYQHHQMSDLVSNLNFDHSDYVYHYSNGNNTTNNNSSNTNGNNSSLTVIHDRRRRVHPVDDSVVGMNKDTFPSGSPNSSVTYGSLLRPGRMLPLRHSQSTVNSRPNNGATNVPSATTESSSTKPAPATAPLCMLPGEFLVHLKRQSTGFGFNLVGGAEENTQVSIGAMLLGGSAQLSGVVRTGDKLISIDGVRVIGATHAEVVDLLDRAAHTVGQVTLGLQRGKVEIDNHSVAHRSSEPVDVVISRSEKGDGFGFFLTNTRPPSLLGNSQPEHSYPGNNNNNNSLQNAEFIAQLVPGSQAERMGLLSVGDQILAVNGIPTCGLHHDEVVRLIRESGNHIALKILPYSSSASRGRKHPLPIRDSVEFPVTLFRGSRGFGFSIRGGQEFNRMPLVVLRIADGGAAQMDGQLKVGDELVEINGYSTIGMSHGQAIEIIQRGGNTMRLIVRRRSSRVKPLAHQHHLSNGLACVTDSRIVTDKQMHRRSFNKHDSSSNWFQRSVAEKNHSSPSNSHNNNNTNSNAHHQSPKKSDFLRWTMRK</sequence>
<evidence type="ECO:0000259" key="5">
    <source>
        <dbReference type="PROSITE" id="PS50020"/>
    </source>
</evidence>
<feature type="region of interest" description="Disordered" evidence="4">
    <location>
        <begin position="348"/>
        <end position="378"/>
    </location>
</feature>
<feature type="compositionally biased region" description="Polar residues" evidence="4">
    <location>
        <begin position="1122"/>
        <end position="1149"/>
    </location>
</feature>
<feature type="domain" description="PDZ" evidence="7">
    <location>
        <begin position="1267"/>
        <end position="1373"/>
    </location>
</feature>
<evidence type="ECO:0000256" key="4">
    <source>
        <dbReference type="SAM" id="MobiDB-lite"/>
    </source>
</evidence>
<feature type="compositionally biased region" description="Low complexity" evidence="4">
    <location>
        <begin position="317"/>
        <end position="327"/>
    </location>
</feature>
<protein>
    <submittedName>
        <fullName evidence="9">Uncharacterized protein</fullName>
    </submittedName>
</protein>
<dbReference type="Pfam" id="PF00595">
    <property type="entry name" value="PDZ"/>
    <property type="match status" value="4"/>
</dbReference>
<evidence type="ECO:0000259" key="6">
    <source>
        <dbReference type="PROSITE" id="PS50052"/>
    </source>
</evidence>
<dbReference type="CDD" id="cd06731">
    <property type="entry name" value="PDZ1_MAGI-1_3-like"/>
    <property type="match status" value="1"/>
</dbReference>
<feature type="domain" description="PDZ" evidence="7">
    <location>
        <begin position="797"/>
        <end position="860"/>
    </location>
</feature>
<dbReference type="Gene3D" id="2.30.42.10">
    <property type="match status" value="5"/>
</dbReference>
<dbReference type="SMART" id="SM00456">
    <property type="entry name" value="WW"/>
    <property type="match status" value="1"/>
</dbReference>
<reference evidence="8" key="1">
    <citation type="submission" date="2022-06" db="EMBL/GenBank/DDBJ databases">
        <authorList>
            <person name="Berger JAMES D."/>
            <person name="Berger JAMES D."/>
        </authorList>
    </citation>
    <scope>NUCLEOTIDE SEQUENCE [LARGE SCALE GENOMIC DNA]</scope>
</reference>
<dbReference type="InterPro" id="IPR008144">
    <property type="entry name" value="Guanylate_kin-like_dom"/>
</dbReference>
<dbReference type="CDD" id="cd06735">
    <property type="entry name" value="PDZ5_MAGI-1_3-like"/>
    <property type="match status" value="1"/>
</dbReference>
<evidence type="ECO:0000259" key="7">
    <source>
        <dbReference type="PROSITE" id="PS50106"/>
    </source>
</evidence>
<dbReference type="InterPro" id="IPR008145">
    <property type="entry name" value="GK/Ca_channel_bsu"/>
</dbReference>
<feature type="domain" description="WW" evidence="5">
    <location>
        <begin position="474"/>
        <end position="507"/>
    </location>
</feature>
<feature type="region of interest" description="Disordered" evidence="4">
    <location>
        <begin position="922"/>
        <end position="1031"/>
    </location>
</feature>
<feature type="domain" description="PDZ" evidence="7">
    <location>
        <begin position="595"/>
        <end position="679"/>
    </location>
</feature>
<feature type="compositionally biased region" description="Low complexity" evidence="4">
    <location>
        <begin position="1531"/>
        <end position="1548"/>
    </location>
</feature>
<dbReference type="SUPFAM" id="SSF52540">
    <property type="entry name" value="P-loop containing nucleoside triphosphate hydrolases"/>
    <property type="match status" value="1"/>
</dbReference>
<dbReference type="InterPro" id="IPR001202">
    <property type="entry name" value="WW_dom"/>
</dbReference>
<dbReference type="PANTHER" id="PTHR10316:SF40">
    <property type="entry name" value="LD27118P"/>
    <property type="match status" value="1"/>
</dbReference>
<dbReference type="WBParaSite" id="TREG1_93210.3">
    <property type="protein sequence ID" value="TREG1_93210.3"/>
    <property type="gene ID" value="TREG1_93210"/>
</dbReference>
<accession>A0AA85KIW8</accession>
<dbReference type="Gene3D" id="3.30.63.10">
    <property type="entry name" value="Guanylate Kinase phosphate binding domain"/>
    <property type="match status" value="1"/>
</dbReference>
<evidence type="ECO:0000313" key="9">
    <source>
        <dbReference type="WBParaSite" id="TREG1_93210.3"/>
    </source>
</evidence>
<feature type="region of interest" description="Disordered" evidence="4">
    <location>
        <begin position="721"/>
        <end position="768"/>
    </location>
</feature>
<dbReference type="CDD" id="cd06733">
    <property type="entry name" value="PDZ3_MAGI-1_3-like"/>
    <property type="match status" value="1"/>
</dbReference>